<dbReference type="Pfam" id="PF05175">
    <property type="entry name" value="MTS"/>
    <property type="match status" value="1"/>
</dbReference>
<dbReference type="Proteomes" id="UP000318437">
    <property type="component" value="Unassembled WGS sequence"/>
</dbReference>
<keyword evidence="1 5" id="KW-0489">Methyltransferase</keyword>
<keyword evidence="3 5" id="KW-0949">S-adenosyl-L-methionine</keyword>
<dbReference type="InterPro" id="IPR029063">
    <property type="entry name" value="SAM-dependent_MTases_sf"/>
</dbReference>
<feature type="binding site" evidence="5">
    <location>
        <begin position="201"/>
        <end position="204"/>
    </location>
    <ligand>
        <name>substrate</name>
    </ligand>
</feature>
<evidence type="ECO:0000256" key="3">
    <source>
        <dbReference type="ARBA" id="ARBA00022691"/>
    </source>
</evidence>
<dbReference type="InterPro" id="IPR040758">
    <property type="entry name" value="PrmC_N"/>
</dbReference>
<comment type="similarity">
    <text evidence="5">Belongs to the protein N5-glutamine methyltransferase family. PrmC subfamily.</text>
</comment>
<evidence type="ECO:0000259" key="6">
    <source>
        <dbReference type="Pfam" id="PF05175"/>
    </source>
</evidence>
<evidence type="ECO:0000313" key="9">
    <source>
        <dbReference type="Proteomes" id="UP000318437"/>
    </source>
</evidence>
<dbReference type="HAMAP" id="MF_02126">
    <property type="entry name" value="RF_methyltr_PrmC"/>
    <property type="match status" value="1"/>
</dbReference>
<reference evidence="8 9" key="1">
    <citation type="submission" date="2019-02" db="EMBL/GenBank/DDBJ databases">
        <title>Deep-cultivation of Planctomycetes and their phenomic and genomic characterization uncovers novel biology.</title>
        <authorList>
            <person name="Wiegand S."/>
            <person name="Jogler M."/>
            <person name="Boedeker C."/>
            <person name="Pinto D."/>
            <person name="Vollmers J."/>
            <person name="Rivas-Marin E."/>
            <person name="Kohn T."/>
            <person name="Peeters S.H."/>
            <person name="Heuer A."/>
            <person name="Rast P."/>
            <person name="Oberbeckmann S."/>
            <person name="Bunk B."/>
            <person name="Jeske O."/>
            <person name="Meyerdierks A."/>
            <person name="Storesund J.E."/>
            <person name="Kallscheuer N."/>
            <person name="Luecker S."/>
            <person name="Lage O.M."/>
            <person name="Pohl T."/>
            <person name="Merkel B.J."/>
            <person name="Hornburger P."/>
            <person name="Mueller R.-W."/>
            <person name="Bruemmer F."/>
            <person name="Labrenz M."/>
            <person name="Spormann A.M."/>
            <person name="Op Den Camp H."/>
            <person name="Overmann J."/>
            <person name="Amann R."/>
            <person name="Jetten M.S.M."/>
            <person name="Mascher T."/>
            <person name="Medema M.H."/>
            <person name="Devos D.P."/>
            <person name="Kaster A.-K."/>
            <person name="Ovreas L."/>
            <person name="Rohde M."/>
            <person name="Galperin M.Y."/>
            <person name="Jogler C."/>
        </authorList>
    </citation>
    <scope>NUCLEOTIDE SEQUENCE [LARGE SCALE GENOMIC DNA]</scope>
    <source>
        <strain evidence="8 9">Pla144</strain>
    </source>
</reference>
<gene>
    <name evidence="5 8" type="primary">prmC</name>
    <name evidence="8" type="ORF">Pla144_39650</name>
</gene>
<dbReference type="GO" id="GO:0003676">
    <property type="term" value="F:nucleic acid binding"/>
    <property type="evidence" value="ECO:0007669"/>
    <property type="project" value="InterPro"/>
</dbReference>
<evidence type="ECO:0000256" key="1">
    <source>
        <dbReference type="ARBA" id="ARBA00022603"/>
    </source>
</evidence>
<name>A0A5C6CGL1_9BACT</name>
<dbReference type="InterPro" id="IPR004556">
    <property type="entry name" value="HemK-like"/>
</dbReference>
<dbReference type="PANTHER" id="PTHR18895:SF74">
    <property type="entry name" value="MTRF1L RELEASE FACTOR GLUTAMINE METHYLTRANSFERASE"/>
    <property type="match status" value="1"/>
</dbReference>
<dbReference type="PROSITE" id="PS00092">
    <property type="entry name" value="N6_MTASE"/>
    <property type="match status" value="1"/>
</dbReference>
<feature type="domain" description="Methyltransferase small" evidence="6">
    <location>
        <begin position="117"/>
        <end position="209"/>
    </location>
</feature>
<keyword evidence="2 5" id="KW-0808">Transferase</keyword>
<dbReference type="AlphaFoldDB" id="A0A5C6CGL1"/>
<feature type="domain" description="Release factor glutamine methyltransferase N-terminal" evidence="7">
    <location>
        <begin position="16"/>
        <end position="85"/>
    </location>
</feature>
<comment type="caution">
    <text evidence="8">The sequence shown here is derived from an EMBL/GenBank/DDBJ whole genome shotgun (WGS) entry which is preliminary data.</text>
</comment>
<sequence length="296" mass="32317">MADEQTTAEPWTIGRLLTWTTDFLRGKGADSPRLDAEVLLAHARGCQRIELYTAFAEEPAEAVRTAFRELVSRRAMGTPVAYLVGQREFFSLSFEVTPDVLIPRPETEQLVVRALDLAKEMKSAEPLKIADVGTGSGAIAVCIAKHFENCSVTAIDISPAALDVARRNAEKHGVAERIKFVAGDLFSTLSSTEKYSLVLSNPPYVSSEEMADLAPDVRDYEPHLALDGGEHGTEVIERLIAQSPGYLLSGAWLLLEVGATNAERVEALISQDSELELQETLKDIAGLPRVVQAKRK</sequence>
<dbReference type="CDD" id="cd02440">
    <property type="entry name" value="AdoMet_MTases"/>
    <property type="match status" value="1"/>
</dbReference>
<comment type="catalytic activity">
    <reaction evidence="4 5">
        <text>L-glutaminyl-[peptide chain release factor] + S-adenosyl-L-methionine = N(5)-methyl-L-glutaminyl-[peptide chain release factor] + S-adenosyl-L-homocysteine + H(+)</text>
        <dbReference type="Rhea" id="RHEA:42896"/>
        <dbReference type="Rhea" id="RHEA-COMP:10271"/>
        <dbReference type="Rhea" id="RHEA-COMP:10272"/>
        <dbReference type="ChEBI" id="CHEBI:15378"/>
        <dbReference type="ChEBI" id="CHEBI:30011"/>
        <dbReference type="ChEBI" id="CHEBI:57856"/>
        <dbReference type="ChEBI" id="CHEBI:59789"/>
        <dbReference type="ChEBI" id="CHEBI:61891"/>
        <dbReference type="EC" id="2.1.1.297"/>
    </reaction>
</comment>
<dbReference type="NCBIfam" id="TIGR03534">
    <property type="entry name" value="RF_mod_PrmC"/>
    <property type="match status" value="1"/>
</dbReference>
<feature type="binding site" evidence="5">
    <location>
        <begin position="133"/>
        <end position="137"/>
    </location>
    <ligand>
        <name>S-adenosyl-L-methionine</name>
        <dbReference type="ChEBI" id="CHEBI:59789"/>
    </ligand>
</feature>
<protein>
    <recommendedName>
        <fullName evidence="5">Release factor glutamine methyltransferase</fullName>
        <shortName evidence="5">RF MTase</shortName>
        <ecNumber evidence="5">2.1.1.297</ecNumber>
    </recommendedName>
    <alternativeName>
        <fullName evidence="5">N5-glutamine methyltransferase PrmC</fullName>
    </alternativeName>
    <alternativeName>
        <fullName evidence="5">Protein-(glutamine-N5) MTase PrmC</fullName>
    </alternativeName>
    <alternativeName>
        <fullName evidence="5">Protein-glutamine N-methyltransferase PrmC</fullName>
    </alternativeName>
</protein>
<dbReference type="OrthoDB" id="9800643at2"/>
<dbReference type="Pfam" id="PF17827">
    <property type="entry name" value="PrmC_N"/>
    <property type="match status" value="1"/>
</dbReference>
<dbReference type="InterPro" id="IPR019874">
    <property type="entry name" value="RF_methyltr_PrmC"/>
</dbReference>
<dbReference type="InterPro" id="IPR007848">
    <property type="entry name" value="Small_mtfrase_dom"/>
</dbReference>
<feature type="binding site" evidence="5">
    <location>
        <position position="156"/>
    </location>
    <ligand>
        <name>S-adenosyl-L-methionine</name>
        <dbReference type="ChEBI" id="CHEBI:59789"/>
    </ligand>
</feature>
<proteinExistence type="inferred from homology"/>
<dbReference type="GO" id="GO:0102559">
    <property type="term" value="F:peptide chain release factor N(5)-glutamine methyltransferase activity"/>
    <property type="evidence" value="ECO:0007669"/>
    <property type="project" value="UniProtKB-EC"/>
</dbReference>
<dbReference type="InterPro" id="IPR002052">
    <property type="entry name" value="DNA_methylase_N6_adenine_CS"/>
</dbReference>
<dbReference type="InterPro" id="IPR050320">
    <property type="entry name" value="N5-glutamine_MTase"/>
</dbReference>
<dbReference type="EMBL" id="SJPS01000006">
    <property type="protein sequence ID" value="TWU23790.1"/>
    <property type="molecule type" value="Genomic_DNA"/>
</dbReference>
<dbReference type="NCBIfam" id="TIGR00536">
    <property type="entry name" value="hemK_fam"/>
    <property type="match status" value="1"/>
</dbReference>
<dbReference type="SUPFAM" id="SSF53335">
    <property type="entry name" value="S-adenosyl-L-methionine-dependent methyltransferases"/>
    <property type="match status" value="1"/>
</dbReference>
<dbReference type="GO" id="GO:0032259">
    <property type="term" value="P:methylation"/>
    <property type="evidence" value="ECO:0007669"/>
    <property type="project" value="UniProtKB-KW"/>
</dbReference>
<dbReference type="RefSeq" id="WP_146452267.1">
    <property type="nucleotide sequence ID" value="NZ_SJPS01000006.1"/>
</dbReference>
<dbReference type="EC" id="2.1.1.297" evidence="5"/>
<keyword evidence="9" id="KW-1185">Reference proteome</keyword>
<evidence type="ECO:0000256" key="2">
    <source>
        <dbReference type="ARBA" id="ARBA00022679"/>
    </source>
</evidence>
<comment type="caution">
    <text evidence="5">Lacks conserved residue(s) required for the propagation of feature annotation.</text>
</comment>
<evidence type="ECO:0000313" key="8">
    <source>
        <dbReference type="EMBL" id="TWU23790.1"/>
    </source>
</evidence>
<evidence type="ECO:0000259" key="7">
    <source>
        <dbReference type="Pfam" id="PF17827"/>
    </source>
</evidence>
<organism evidence="8 9">
    <name type="scientific">Bythopirellula polymerisocia</name>
    <dbReference type="NCBI Taxonomy" id="2528003"/>
    <lineage>
        <taxon>Bacteria</taxon>
        <taxon>Pseudomonadati</taxon>
        <taxon>Planctomycetota</taxon>
        <taxon>Planctomycetia</taxon>
        <taxon>Pirellulales</taxon>
        <taxon>Lacipirellulaceae</taxon>
        <taxon>Bythopirellula</taxon>
    </lineage>
</organism>
<accession>A0A5C6CGL1</accession>
<dbReference type="PANTHER" id="PTHR18895">
    <property type="entry name" value="HEMK METHYLTRANSFERASE"/>
    <property type="match status" value="1"/>
</dbReference>
<evidence type="ECO:0000256" key="5">
    <source>
        <dbReference type="HAMAP-Rule" id="MF_02126"/>
    </source>
</evidence>
<evidence type="ECO:0000256" key="4">
    <source>
        <dbReference type="ARBA" id="ARBA00048391"/>
    </source>
</evidence>
<comment type="function">
    <text evidence="5">Methylates the class 1 translation termination release factors RF1/PrfA and RF2/PrfB on the glutamine residue of the universally conserved GGQ motif.</text>
</comment>
<dbReference type="Gene3D" id="1.10.8.10">
    <property type="entry name" value="DNA helicase RuvA subunit, C-terminal domain"/>
    <property type="match status" value="1"/>
</dbReference>
<feature type="binding site" evidence="5">
    <location>
        <position position="201"/>
    </location>
    <ligand>
        <name>S-adenosyl-L-methionine</name>
        <dbReference type="ChEBI" id="CHEBI:59789"/>
    </ligand>
</feature>
<dbReference type="Gene3D" id="3.40.50.150">
    <property type="entry name" value="Vaccinia Virus protein VP39"/>
    <property type="match status" value="1"/>
</dbReference>